<gene>
    <name evidence="4" type="ORF">L2749_03450</name>
</gene>
<dbReference type="InterPro" id="IPR003736">
    <property type="entry name" value="PAAI_dom"/>
</dbReference>
<evidence type="ECO:0000259" key="3">
    <source>
        <dbReference type="Pfam" id="PF03061"/>
    </source>
</evidence>
<dbReference type="Pfam" id="PF03061">
    <property type="entry name" value="4HBT"/>
    <property type="match status" value="1"/>
</dbReference>
<keyword evidence="5" id="KW-1185">Reference proteome</keyword>
<dbReference type="InterPro" id="IPR029069">
    <property type="entry name" value="HotDog_dom_sf"/>
</dbReference>
<comment type="caution">
    <text evidence="4">The sequence shown here is derived from an EMBL/GenBank/DDBJ whole genome shotgun (WGS) entry which is preliminary data.</text>
</comment>
<dbReference type="CDD" id="cd03443">
    <property type="entry name" value="PaaI_thioesterase"/>
    <property type="match status" value="1"/>
</dbReference>
<evidence type="ECO:0000256" key="2">
    <source>
        <dbReference type="ARBA" id="ARBA00022801"/>
    </source>
</evidence>
<evidence type="ECO:0000313" key="5">
    <source>
        <dbReference type="Proteomes" id="UP001139408"/>
    </source>
</evidence>
<evidence type="ECO:0000256" key="1">
    <source>
        <dbReference type="ARBA" id="ARBA00008324"/>
    </source>
</evidence>
<dbReference type="SUPFAM" id="SSF54637">
    <property type="entry name" value="Thioesterase/thiol ester dehydrase-isomerase"/>
    <property type="match status" value="1"/>
</dbReference>
<dbReference type="EMBL" id="JAKILJ010000005">
    <property type="protein sequence ID" value="MCL1104313.1"/>
    <property type="molecule type" value="Genomic_DNA"/>
</dbReference>
<dbReference type="PANTHER" id="PTHR21660">
    <property type="entry name" value="THIOESTERASE SUPERFAMILY MEMBER-RELATED"/>
    <property type="match status" value="1"/>
</dbReference>
<sequence>MMMKNLTGLQQMQAILNGEIPAPSISKVIPMKPIDVNEGNVMFEAFANEHHLNPMGGVHGGFAATVLDTVTACAVHSALPAGVSYSTIDLNIKMVRPVPKNQRLIAKGNLMNLSKSLGISEGTLTTEDGKLLATATATCLVIRP</sequence>
<protein>
    <submittedName>
        <fullName evidence="4">PaaI family thioesterase</fullName>
    </submittedName>
</protein>
<proteinExistence type="inferred from homology"/>
<dbReference type="Gene3D" id="3.10.129.10">
    <property type="entry name" value="Hotdog Thioesterase"/>
    <property type="match status" value="1"/>
</dbReference>
<dbReference type="InterPro" id="IPR006683">
    <property type="entry name" value="Thioestr_dom"/>
</dbReference>
<feature type="domain" description="Thioesterase" evidence="3">
    <location>
        <begin position="55"/>
        <end position="132"/>
    </location>
</feature>
<accession>A0A9X1Z3B1</accession>
<dbReference type="PANTHER" id="PTHR21660:SF1">
    <property type="entry name" value="ACYL-COENZYME A THIOESTERASE 13"/>
    <property type="match status" value="1"/>
</dbReference>
<comment type="similarity">
    <text evidence="1">Belongs to the thioesterase PaaI family.</text>
</comment>
<name>A0A9X1Z3B1_9GAMM</name>
<evidence type="ECO:0000313" key="4">
    <source>
        <dbReference type="EMBL" id="MCL1104313.1"/>
    </source>
</evidence>
<keyword evidence="2" id="KW-0378">Hydrolase</keyword>
<reference evidence="4" key="1">
    <citation type="submission" date="2022-01" db="EMBL/GenBank/DDBJ databases">
        <title>Whole genome-based taxonomy of the Shewanellaceae.</title>
        <authorList>
            <person name="Martin-Rodriguez A.J."/>
        </authorList>
    </citation>
    <scope>NUCLEOTIDE SEQUENCE</scope>
    <source>
        <strain evidence="4">DSM 23803</strain>
    </source>
</reference>
<dbReference type="Proteomes" id="UP001139408">
    <property type="component" value="Unassembled WGS sequence"/>
</dbReference>
<dbReference type="GO" id="GO:0047617">
    <property type="term" value="F:fatty acyl-CoA hydrolase activity"/>
    <property type="evidence" value="ECO:0007669"/>
    <property type="project" value="InterPro"/>
</dbReference>
<dbReference type="InterPro" id="IPR039298">
    <property type="entry name" value="ACOT13"/>
</dbReference>
<dbReference type="AlphaFoldDB" id="A0A9X1Z3B1"/>
<organism evidence="4 5">
    <name type="scientific">Shewanella algicola</name>
    <dbReference type="NCBI Taxonomy" id="640633"/>
    <lineage>
        <taxon>Bacteria</taxon>
        <taxon>Pseudomonadati</taxon>
        <taxon>Pseudomonadota</taxon>
        <taxon>Gammaproteobacteria</taxon>
        <taxon>Alteromonadales</taxon>
        <taxon>Shewanellaceae</taxon>
        <taxon>Shewanella</taxon>
    </lineage>
</organism>
<dbReference type="NCBIfam" id="TIGR00369">
    <property type="entry name" value="unchar_dom_1"/>
    <property type="match status" value="1"/>
</dbReference>
<dbReference type="RefSeq" id="WP_229779911.1">
    <property type="nucleotide sequence ID" value="NZ_BMQI01000006.1"/>
</dbReference>